<name>A0ABU6MI89_9BACI</name>
<organism evidence="7 8">
    <name type="scientific">Heyndrickxia acidicola</name>
    <dbReference type="NCBI Taxonomy" id="209389"/>
    <lineage>
        <taxon>Bacteria</taxon>
        <taxon>Bacillati</taxon>
        <taxon>Bacillota</taxon>
        <taxon>Bacilli</taxon>
        <taxon>Bacillales</taxon>
        <taxon>Bacillaceae</taxon>
        <taxon>Heyndrickxia</taxon>
    </lineage>
</organism>
<dbReference type="Gene3D" id="2.70.98.70">
    <property type="match status" value="1"/>
</dbReference>
<dbReference type="SUPFAM" id="SSF48230">
    <property type="entry name" value="Chondroitin AC/alginate lyase"/>
    <property type="match status" value="1"/>
</dbReference>
<dbReference type="Proteomes" id="UP001341444">
    <property type="component" value="Unassembled WGS sequence"/>
</dbReference>
<dbReference type="Pfam" id="PF07940">
    <property type="entry name" value="Hepar_II_III_C"/>
    <property type="match status" value="1"/>
</dbReference>
<keyword evidence="8" id="KW-1185">Reference proteome</keyword>
<dbReference type="RefSeq" id="WP_066268953.1">
    <property type="nucleotide sequence ID" value="NZ_JARMAB010000012.1"/>
</dbReference>
<evidence type="ECO:0000256" key="1">
    <source>
        <dbReference type="ARBA" id="ARBA00004418"/>
    </source>
</evidence>
<dbReference type="Pfam" id="PF16929">
    <property type="entry name" value="Asp2"/>
    <property type="match status" value="1"/>
</dbReference>
<evidence type="ECO:0000259" key="5">
    <source>
        <dbReference type="Pfam" id="PF07940"/>
    </source>
</evidence>
<dbReference type="InterPro" id="IPR022267">
    <property type="entry name" value="Asp2"/>
</dbReference>
<keyword evidence="2" id="KW-0732">Signal</keyword>
<dbReference type="InterPro" id="IPR012480">
    <property type="entry name" value="Hepar_II_III_C"/>
</dbReference>
<evidence type="ECO:0000256" key="2">
    <source>
        <dbReference type="ARBA" id="ARBA00022729"/>
    </source>
</evidence>
<evidence type="ECO:0000313" key="7">
    <source>
        <dbReference type="EMBL" id="MED1203368.1"/>
    </source>
</evidence>
<gene>
    <name evidence="7" type="ORF">P4T90_09790</name>
</gene>
<evidence type="ECO:0000256" key="3">
    <source>
        <dbReference type="ARBA" id="ARBA00022764"/>
    </source>
</evidence>
<dbReference type="InterPro" id="IPR031680">
    <property type="entry name" value="Hepar_II_III_N"/>
</dbReference>
<dbReference type="EMBL" id="JARMAB010000012">
    <property type="protein sequence ID" value="MED1203368.1"/>
    <property type="molecule type" value="Genomic_DNA"/>
</dbReference>
<dbReference type="PANTHER" id="PTHR39210">
    <property type="entry name" value="HEPARIN-SULFATE LYASE"/>
    <property type="match status" value="1"/>
</dbReference>
<evidence type="ECO:0000259" key="6">
    <source>
        <dbReference type="Pfam" id="PF16889"/>
    </source>
</evidence>
<dbReference type="PANTHER" id="PTHR39210:SF1">
    <property type="entry name" value="HEPARIN-SULFATE LYASE"/>
    <property type="match status" value="1"/>
</dbReference>
<feature type="domain" description="Heparin-sulfate lyase N-terminal" evidence="6">
    <location>
        <begin position="28"/>
        <end position="277"/>
    </location>
</feature>
<dbReference type="Gene3D" id="1.50.10.100">
    <property type="entry name" value="Chondroitin AC/alginate lyase"/>
    <property type="match status" value="1"/>
</dbReference>
<keyword evidence="3" id="KW-0574">Periplasm</keyword>
<comment type="subcellular location">
    <subcellularLocation>
        <location evidence="1">Periplasm</location>
    </subcellularLocation>
</comment>
<protein>
    <submittedName>
        <fullName evidence="7">Accessory Sec system protein Asp2</fullName>
    </submittedName>
</protein>
<evidence type="ECO:0000313" key="8">
    <source>
        <dbReference type="Proteomes" id="UP001341444"/>
    </source>
</evidence>
<dbReference type="SUPFAM" id="SSF53474">
    <property type="entry name" value="alpha/beta-Hydrolases"/>
    <property type="match status" value="1"/>
</dbReference>
<proteinExistence type="predicted"/>
<feature type="domain" description="Heparinase II/III-like C-terminal" evidence="5">
    <location>
        <begin position="310"/>
        <end position="543"/>
    </location>
</feature>
<dbReference type="InterPro" id="IPR029058">
    <property type="entry name" value="AB_hydrolase_fold"/>
</dbReference>
<reference evidence="7 8" key="1">
    <citation type="submission" date="2023-03" db="EMBL/GenBank/DDBJ databases">
        <title>Bacillus Genome Sequencing.</title>
        <authorList>
            <person name="Dunlap C."/>
        </authorList>
    </citation>
    <scope>NUCLEOTIDE SEQUENCE [LARGE SCALE GENOMIC DNA]</scope>
    <source>
        <strain evidence="7 8">B-23453</strain>
    </source>
</reference>
<evidence type="ECO:0000256" key="4">
    <source>
        <dbReference type="ARBA" id="ARBA00023239"/>
    </source>
</evidence>
<dbReference type="Gene3D" id="3.40.50.1820">
    <property type="entry name" value="alpha/beta hydrolase"/>
    <property type="match status" value="1"/>
</dbReference>
<keyword evidence="4" id="KW-0456">Lyase</keyword>
<sequence length="899" mass="102225">MEKTIPKRLKPMIELLPGSRSKDPIHAADNMIYSHTIKLPPHRAVKYESGIAWNGGESRSFQRLLHGHTFLGCLTEAYRQTGNPVYVTKGMDFIRDWIDQHPFGESRHLMAYHDETTALRLMYWIQFHLFSYQELSKEDKDCLEDAMQMTASLLSEDDFHSSGTNHGMFQDIALLAYAVSFLESHPQCRGWIPLAIRRLTRYFGSIFTTEGVHKEHSPSYHYEVAMNVKKLAVWLLELDPPSAKIFQSIYEKTERYGTAILLPDGSLPSIGDTAPQKIIGSLYEGVYETPMHRYAITAGREGELPTETDMVFPESGYAVFRDSWSKKEAGTYVLFSAAYHTSYHKHSDDLSIYVYSDGDILTEAGPNGYNYKDEYTQYAYSSAAHNTLLVDGKGLPRVDGKHSSVYMDSCQISQEASEAAGVNERYDGVRHERKVVYNKQENCLSIRDKMVSDEEHQYKLLWHLAPDLKVYAHDRIIECFRHNRKVAEIEFSSDISFITRTINGKERPEIQGWMFPEMESKRKAEVVELEVSGRTAECLTEIRLTSFRINRDKEPLLKEESHFKSTRDLNYTFVPAEDASLREQLIVVFSAINHPYRFTYNYMKTLDGIGANKLFILDDFGSQGAYYIGKNKDYSIETSVAALIHYIMAKHGILHKNVIMAGSSKGGFAALYFGIKYSAGAVIAGGPQSRLGTYLVDESKQTDIAEYIAGGSGNSDGLFLNRLMEAVLEQPADVSSAIHLYVGSKDDHFRNHVLPLYEVLKNKGFQASLKVEEEINHADLKVYFPFYLKQTISRILEIPFEGKMPPLIQSVVLKQEGDQLIVACEAKGEGLQYAFYVYKDDDPAEKFFYQEEPEFHYQAKQAGAYMIRVHVKNAEGQQLSRSSNRVIIDRVEEGEAAKT</sequence>
<comment type="caution">
    <text evidence="7">The sequence shown here is derived from an EMBL/GenBank/DDBJ whole genome shotgun (WGS) entry which is preliminary data.</text>
</comment>
<accession>A0ABU6MI89</accession>
<dbReference type="Pfam" id="PF16889">
    <property type="entry name" value="Hepar_II_III_N"/>
    <property type="match status" value="1"/>
</dbReference>
<dbReference type="InterPro" id="IPR008929">
    <property type="entry name" value="Chondroitin_lyas"/>
</dbReference>